<protein>
    <submittedName>
        <fullName evidence="6">37S ribosomal protein SWS2, mitochondrial</fullName>
    </submittedName>
</protein>
<keyword evidence="3 4" id="KW-0687">Ribonucleoprotein</keyword>
<evidence type="ECO:0000256" key="4">
    <source>
        <dbReference type="RuleBase" id="RU003830"/>
    </source>
</evidence>
<dbReference type="InterPro" id="IPR010979">
    <property type="entry name" value="Ribosomal_uS13-like_H2TH"/>
</dbReference>
<dbReference type="InterPro" id="IPR027437">
    <property type="entry name" value="Rbsml_uS13_C"/>
</dbReference>
<keyword evidence="7" id="KW-1185">Reference proteome</keyword>
<name>A0A1E5RNM4_9ASCO</name>
<keyword evidence="2 4" id="KW-0689">Ribosomal protein</keyword>
<dbReference type="InterPro" id="IPR018269">
    <property type="entry name" value="Ribosomal_uS13_CS"/>
</dbReference>
<sequence>MVVYILGKPFKGKTLITYGLASKFFGVGMKTAEQVCAKLGFYPSMRMHQLNEPQVMSITKELSELTIENSLKTQILNNISLKRKIGSYAGIRHSLNLPVRGQRTRNNASTAKKLNRIDRKFN</sequence>
<accession>A0A1E5RNM4</accession>
<dbReference type="GO" id="GO:0006412">
    <property type="term" value="P:translation"/>
    <property type="evidence" value="ECO:0007669"/>
    <property type="project" value="InterPro"/>
</dbReference>
<reference evidence="7" key="1">
    <citation type="journal article" date="2016" name="Genome Announc.">
        <title>Genome sequences of three species of Hanseniaspora isolated from spontaneous wine fermentations.</title>
        <authorList>
            <person name="Sternes P.R."/>
            <person name="Lee D."/>
            <person name="Kutyna D.R."/>
            <person name="Borneman A.R."/>
        </authorList>
    </citation>
    <scope>NUCLEOTIDE SEQUENCE [LARGE SCALE GENOMIC DNA]</scope>
    <source>
        <strain evidence="7">AWRI3579</strain>
    </source>
</reference>
<dbReference type="OrthoDB" id="525520at2759"/>
<evidence type="ECO:0000256" key="3">
    <source>
        <dbReference type="ARBA" id="ARBA00023274"/>
    </source>
</evidence>
<dbReference type="GO" id="GO:0015935">
    <property type="term" value="C:small ribosomal subunit"/>
    <property type="evidence" value="ECO:0007669"/>
    <property type="project" value="TreeGrafter"/>
</dbReference>
<evidence type="ECO:0000313" key="7">
    <source>
        <dbReference type="Proteomes" id="UP000095728"/>
    </source>
</evidence>
<dbReference type="GO" id="GO:0005739">
    <property type="term" value="C:mitochondrion"/>
    <property type="evidence" value="ECO:0007669"/>
    <property type="project" value="TreeGrafter"/>
</dbReference>
<dbReference type="Gene3D" id="4.10.910.10">
    <property type="entry name" value="30s ribosomal protein s13, domain 2"/>
    <property type="match status" value="1"/>
</dbReference>
<dbReference type="PANTHER" id="PTHR10871">
    <property type="entry name" value="30S RIBOSOMAL PROTEIN S13/40S RIBOSOMAL PROTEIN S18"/>
    <property type="match status" value="1"/>
</dbReference>
<organism evidence="6 7">
    <name type="scientific">Hanseniaspora osmophila</name>
    <dbReference type="NCBI Taxonomy" id="56408"/>
    <lineage>
        <taxon>Eukaryota</taxon>
        <taxon>Fungi</taxon>
        <taxon>Dikarya</taxon>
        <taxon>Ascomycota</taxon>
        <taxon>Saccharomycotina</taxon>
        <taxon>Saccharomycetes</taxon>
        <taxon>Saccharomycodales</taxon>
        <taxon>Saccharomycodaceae</taxon>
        <taxon>Hanseniaspora</taxon>
    </lineage>
</organism>
<dbReference type="PROSITE" id="PS00646">
    <property type="entry name" value="RIBOSOMAL_S13_1"/>
    <property type="match status" value="1"/>
</dbReference>
<dbReference type="SUPFAM" id="SSF46946">
    <property type="entry name" value="S13-like H2TH domain"/>
    <property type="match status" value="1"/>
</dbReference>
<evidence type="ECO:0000313" key="6">
    <source>
        <dbReference type="EMBL" id="OEJ88487.1"/>
    </source>
</evidence>
<evidence type="ECO:0000256" key="5">
    <source>
        <dbReference type="SAM" id="MobiDB-lite"/>
    </source>
</evidence>
<dbReference type="GO" id="GO:0003723">
    <property type="term" value="F:RNA binding"/>
    <property type="evidence" value="ECO:0007669"/>
    <property type="project" value="InterPro"/>
</dbReference>
<dbReference type="InParanoid" id="A0A1E5RNM4"/>
<evidence type="ECO:0000256" key="2">
    <source>
        <dbReference type="ARBA" id="ARBA00022980"/>
    </source>
</evidence>
<dbReference type="EMBL" id="LPNM01000005">
    <property type="protein sequence ID" value="OEJ88487.1"/>
    <property type="molecule type" value="Genomic_DNA"/>
</dbReference>
<dbReference type="PROSITE" id="PS50159">
    <property type="entry name" value="RIBOSOMAL_S13_2"/>
    <property type="match status" value="1"/>
</dbReference>
<evidence type="ECO:0000256" key="1">
    <source>
        <dbReference type="ARBA" id="ARBA00008080"/>
    </source>
</evidence>
<proteinExistence type="inferred from homology"/>
<dbReference type="Pfam" id="PF00416">
    <property type="entry name" value="Ribosomal_S13"/>
    <property type="match status" value="1"/>
</dbReference>
<gene>
    <name evidence="6" type="ORF">AWRI3579_g780</name>
</gene>
<dbReference type="InterPro" id="IPR001892">
    <property type="entry name" value="Ribosomal_uS13"/>
</dbReference>
<dbReference type="AlphaFoldDB" id="A0A1E5RNM4"/>
<dbReference type="FunCoup" id="A0A1E5RNM4">
    <property type="interactions" value="370"/>
</dbReference>
<feature type="region of interest" description="Disordered" evidence="5">
    <location>
        <begin position="103"/>
        <end position="122"/>
    </location>
</feature>
<comment type="caution">
    <text evidence="6">The sequence shown here is derived from an EMBL/GenBank/DDBJ whole genome shotgun (WGS) entry which is preliminary data.</text>
</comment>
<dbReference type="Proteomes" id="UP000095728">
    <property type="component" value="Unassembled WGS sequence"/>
</dbReference>
<dbReference type="STRING" id="56408.A0A1E5RNM4"/>
<dbReference type="Gene3D" id="1.10.8.50">
    <property type="match status" value="1"/>
</dbReference>
<dbReference type="GO" id="GO:0003735">
    <property type="term" value="F:structural constituent of ribosome"/>
    <property type="evidence" value="ECO:0007669"/>
    <property type="project" value="InterPro"/>
</dbReference>
<dbReference type="PANTHER" id="PTHR10871:SF1">
    <property type="entry name" value="SMALL RIBOSOMAL SUBUNIT PROTEIN US13M"/>
    <property type="match status" value="1"/>
</dbReference>
<dbReference type="PIRSF" id="PIRSF002134">
    <property type="entry name" value="Ribosomal_S13"/>
    <property type="match status" value="1"/>
</dbReference>
<comment type="similarity">
    <text evidence="1 4">Belongs to the universal ribosomal protein uS13 family.</text>
</comment>